<protein>
    <submittedName>
        <fullName evidence="2">Uncharacterized protein</fullName>
    </submittedName>
</protein>
<feature type="coiled-coil region" evidence="1">
    <location>
        <begin position="109"/>
        <end position="136"/>
    </location>
</feature>
<dbReference type="RefSeq" id="WP_381328613.1">
    <property type="nucleotide sequence ID" value="NZ_JBHTMM010000033.1"/>
</dbReference>
<evidence type="ECO:0000256" key="1">
    <source>
        <dbReference type="SAM" id="Coils"/>
    </source>
</evidence>
<evidence type="ECO:0000313" key="3">
    <source>
        <dbReference type="Proteomes" id="UP001597058"/>
    </source>
</evidence>
<keyword evidence="1" id="KW-0175">Coiled coil</keyword>
<dbReference type="Proteomes" id="UP001597058">
    <property type="component" value="Unassembled WGS sequence"/>
</dbReference>
<sequence>MPDTNQPETAPADRAALRDRIAALFRSTPGQERLGDATPGEIADAVLAELLGPIPADIDVATWTAIRAIQLMNEAGCERDEAVAKVADYEHRINWHTTCGSCARVLDSSIRETERAEKAEAALGQAQQETRRLRLMVDEYGDGAGALTDKLKRIRDRHRETCILARGIARSPAFTCGMCELLDAPAASVSGPGGVAGETRQPTDADVVEAHELALSFTLNGAETQQPETGADFTESVIYEVVGDWGVDSADSAEGARAAVAKWLRAYPKCGAYAQQRIYRDWSDGSEYYGPWTDLPDAPAAVSQPDGEA</sequence>
<evidence type="ECO:0000313" key="2">
    <source>
        <dbReference type="EMBL" id="MFD1308999.1"/>
    </source>
</evidence>
<keyword evidence="3" id="KW-1185">Reference proteome</keyword>
<gene>
    <name evidence="2" type="ORF">ACFQ5X_24480</name>
</gene>
<dbReference type="EMBL" id="JBHTMM010000033">
    <property type="protein sequence ID" value="MFD1308999.1"/>
    <property type="molecule type" value="Genomic_DNA"/>
</dbReference>
<organism evidence="2 3">
    <name type="scientific">Streptomyces kaempferi</name>
    <dbReference type="NCBI Taxonomy" id="333725"/>
    <lineage>
        <taxon>Bacteria</taxon>
        <taxon>Bacillati</taxon>
        <taxon>Actinomycetota</taxon>
        <taxon>Actinomycetes</taxon>
        <taxon>Kitasatosporales</taxon>
        <taxon>Streptomycetaceae</taxon>
        <taxon>Streptomyces</taxon>
    </lineage>
</organism>
<name>A0ABW3XHB6_9ACTN</name>
<proteinExistence type="predicted"/>
<accession>A0ABW3XHB6</accession>
<reference evidence="3" key="1">
    <citation type="journal article" date="2019" name="Int. J. Syst. Evol. Microbiol.">
        <title>The Global Catalogue of Microorganisms (GCM) 10K type strain sequencing project: providing services to taxonomists for standard genome sequencing and annotation.</title>
        <authorList>
            <consortium name="The Broad Institute Genomics Platform"/>
            <consortium name="The Broad Institute Genome Sequencing Center for Infectious Disease"/>
            <person name="Wu L."/>
            <person name="Ma J."/>
        </authorList>
    </citation>
    <scope>NUCLEOTIDE SEQUENCE [LARGE SCALE GENOMIC DNA]</scope>
    <source>
        <strain evidence="3">CGMCC 4.7020</strain>
    </source>
</reference>
<comment type="caution">
    <text evidence="2">The sequence shown here is derived from an EMBL/GenBank/DDBJ whole genome shotgun (WGS) entry which is preliminary data.</text>
</comment>